<reference evidence="3 4" key="1">
    <citation type="submission" date="2018-12" db="EMBL/GenBank/DDBJ databases">
        <title>Venturia inaequalis Genome Resource.</title>
        <authorList>
            <person name="Lichtner F.J."/>
        </authorList>
    </citation>
    <scope>NUCLEOTIDE SEQUENCE [LARGE SCALE GENOMIC DNA]</scope>
    <source>
        <strain evidence="3 4">120213</strain>
    </source>
</reference>
<feature type="region of interest" description="Disordered" evidence="2">
    <location>
        <begin position="55"/>
        <end position="191"/>
    </location>
</feature>
<sequence length="764" mass="83636">MSPSPHVEQSQPPFPVLNERYDADSSITSTSEDEITTLIEAPNREFSDAYADVSSISPSLYTETNGTRKHSTAYTSVSSMPPSLSRNSNIKPYTPQKGPRAAFRSPSSVRALQMGSPPPFAGPRLGASLRRHDRYESGMTSPSSSRRYRPDTPSSLRSGSVMRQEYMESSQRSHESDGGTSNAHEQRTPQRTGPIVLLHITLLPCSSPEYSAKSMKELAPAYITENWRLLQEKLTDTVLERGLLISHPGNEFDLLEERVLETLDLCPPRITACGHYYGSGSDSDSGNDSGVADLRGDSKQVRAICSSSLEEEEEEDVCHQCCQHMHLPGKGIGAGSHKWDVKIFAANGLMKAAAWSAACSDMERVDVEIEPWMPDDVKRALDARLEEEEEEERRRPDQVEHLKVELRKMEKSRYEAEAARLRAEDGAKAMELKRSEAEAARLRAEELAKRSEMMKLEAEAAKLQAEGFARLNEALRIEAEAARLRAEESAKEMNGALQKLISIQVRATEALTEEATGEKIAEERLTTPLATNDQDEDIALSTLLYNYLYLLTQDRRNLLLGFLSILVFVLSYRLVVPQSTSAILNLFPSHNTYDPSAQTSFSSTTSSLESPVVSPSSLALPATVFDSSIPKSQSTARIQSAPVEIESSSSAWNRPSPDSIPGPESSETAGFSAPAPESQSTDSSQDSSVSIKPISEVSEAAVHTSTTPESQDASPDQDAAGKMESSSSSTCMYSPLASKASHMEDRQPLVAQSCIAKQPYAEIV</sequence>
<evidence type="ECO:0008006" key="5">
    <source>
        <dbReference type="Google" id="ProtNLM"/>
    </source>
</evidence>
<comment type="caution">
    <text evidence="3">The sequence shown here is derived from an EMBL/GenBank/DDBJ whole genome shotgun (WGS) entry which is preliminary data.</text>
</comment>
<feature type="compositionally biased region" description="Polar residues" evidence="2">
    <location>
        <begin position="55"/>
        <end position="65"/>
    </location>
</feature>
<evidence type="ECO:0000313" key="4">
    <source>
        <dbReference type="Proteomes" id="UP000447873"/>
    </source>
</evidence>
<dbReference type="AlphaFoldDB" id="A0A8H3UYI5"/>
<proteinExistence type="predicted"/>
<dbReference type="Proteomes" id="UP000447873">
    <property type="component" value="Unassembled WGS sequence"/>
</dbReference>
<evidence type="ECO:0000256" key="1">
    <source>
        <dbReference type="SAM" id="Coils"/>
    </source>
</evidence>
<accession>A0A8H3UYI5</accession>
<feature type="coiled-coil region" evidence="1">
    <location>
        <begin position="399"/>
        <end position="492"/>
    </location>
</feature>
<name>A0A8H3UYI5_VENIN</name>
<evidence type="ECO:0000313" key="3">
    <source>
        <dbReference type="EMBL" id="KAE9978901.1"/>
    </source>
</evidence>
<dbReference type="EMBL" id="WNWS01000127">
    <property type="protein sequence ID" value="KAE9978901.1"/>
    <property type="molecule type" value="Genomic_DNA"/>
</dbReference>
<evidence type="ECO:0000256" key="2">
    <source>
        <dbReference type="SAM" id="MobiDB-lite"/>
    </source>
</evidence>
<gene>
    <name evidence="3" type="ORF">EG328_001200</name>
</gene>
<feature type="compositionally biased region" description="Polar residues" evidence="2">
    <location>
        <begin position="703"/>
        <end position="714"/>
    </location>
</feature>
<feature type="compositionally biased region" description="Polar residues" evidence="2">
    <location>
        <begin position="72"/>
        <end position="91"/>
    </location>
</feature>
<feature type="region of interest" description="Disordered" evidence="2">
    <location>
        <begin position="635"/>
        <end position="744"/>
    </location>
</feature>
<feature type="region of interest" description="Disordered" evidence="2">
    <location>
        <begin position="1"/>
        <end position="34"/>
    </location>
</feature>
<feature type="compositionally biased region" description="Polar residues" evidence="2">
    <location>
        <begin position="1"/>
        <end position="11"/>
    </location>
</feature>
<dbReference type="OrthoDB" id="5369448at2759"/>
<protein>
    <recommendedName>
        <fullName evidence="5">Pathway-specific nitrogen regulator</fullName>
    </recommendedName>
</protein>
<organism evidence="3 4">
    <name type="scientific">Venturia inaequalis</name>
    <name type="common">Apple scab fungus</name>
    <dbReference type="NCBI Taxonomy" id="5025"/>
    <lineage>
        <taxon>Eukaryota</taxon>
        <taxon>Fungi</taxon>
        <taxon>Dikarya</taxon>
        <taxon>Ascomycota</taxon>
        <taxon>Pezizomycotina</taxon>
        <taxon>Dothideomycetes</taxon>
        <taxon>Pleosporomycetidae</taxon>
        <taxon>Venturiales</taxon>
        <taxon>Venturiaceae</taxon>
        <taxon>Venturia</taxon>
    </lineage>
</organism>
<keyword evidence="1" id="KW-0175">Coiled coil</keyword>
<feature type="compositionally biased region" description="Low complexity" evidence="2">
    <location>
        <begin position="678"/>
        <end position="690"/>
    </location>
</feature>